<proteinExistence type="inferred from homology"/>
<dbReference type="InterPro" id="IPR050110">
    <property type="entry name" value="Glyoxalase_II_hydrolase"/>
</dbReference>
<comment type="cofactor">
    <cofactor evidence="7">
        <name>Zn(2+)</name>
        <dbReference type="ChEBI" id="CHEBI:29105"/>
    </cofactor>
    <text evidence="7">Binds 2 Zn(2+) ions per subunit.</text>
</comment>
<keyword evidence="10" id="KW-1185">Reference proteome</keyword>
<dbReference type="GO" id="GO:0008800">
    <property type="term" value="F:beta-lactamase activity"/>
    <property type="evidence" value="ECO:0007669"/>
    <property type="project" value="InterPro"/>
</dbReference>
<comment type="function">
    <text evidence="7">Thiolesterase that catalyzes the hydrolysis of S-D-lactoyl-glutathione to form glutathione and D-lactic acid.</text>
</comment>
<comment type="pathway">
    <text evidence="2 7">Secondary metabolite metabolism; methylglyoxal degradation; (R)-lactate from methylglyoxal: step 2/2.</text>
</comment>
<dbReference type="UniPathway" id="UPA00619">
    <property type="reaction ID" value="UER00676"/>
</dbReference>
<dbReference type="AlphaFoldDB" id="A0A7W6WLE4"/>
<feature type="binding site" evidence="7">
    <location>
        <position position="134"/>
    </location>
    <ligand>
        <name>Zn(2+)</name>
        <dbReference type="ChEBI" id="CHEBI:29105"/>
        <label>1</label>
    </ligand>
</feature>
<feature type="binding site" evidence="7">
    <location>
        <position position="172"/>
    </location>
    <ligand>
        <name>Zn(2+)</name>
        <dbReference type="ChEBI" id="CHEBI:29105"/>
        <label>2</label>
    </ligand>
</feature>
<dbReference type="Gene3D" id="3.60.15.10">
    <property type="entry name" value="Ribonuclease Z/Hydroxyacylglutathione hydrolase-like"/>
    <property type="match status" value="1"/>
</dbReference>
<evidence type="ECO:0000256" key="4">
    <source>
        <dbReference type="ARBA" id="ARBA00022723"/>
    </source>
</evidence>
<evidence type="ECO:0000256" key="1">
    <source>
        <dbReference type="ARBA" id="ARBA00001623"/>
    </source>
</evidence>
<feature type="binding site" evidence="7">
    <location>
        <position position="115"/>
    </location>
    <ligand>
        <name>Zn(2+)</name>
        <dbReference type="ChEBI" id="CHEBI:29105"/>
        <label>1</label>
    </ligand>
</feature>
<feature type="binding site" evidence="7">
    <location>
        <position position="57"/>
    </location>
    <ligand>
        <name>Zn(2+)</name>
        <dbReference type="ChEBI" id="CHEBI:29105"/>
        <label>1</label>
    </ligand>
</feature>
<feature type="domain" description="Metallo-beta-lactamase" evidence="8">
    <location>
        <begin position="14"/>
        <end position="172"/>
    </location>
</feature>
<dbReference type="InterPro" id="IPR035680">
    <property type="entry name" value="Clx_II_MBL"/>
</dbReference>
<evidence type="ECO:0000313" key="9">
    <source>
        <dbReference type="EMBL" id="MBB4286724.1"/>
    </source>
</evidence>
<dbReference type="Pfam" id="PF16123">
    <property type="entry name" value="HAGH_C"/>
    <property type="match status" value="1"/>
</dbReference>
<dbReference type="InterPro" id="IPR001279">
    <property type="entry name" value="Metallo-B-lactamas"/>
</dbReference>
<feature type="binding site" evidence="7">
    <location>
        <position position="61"/>
    </location>
    <ligand>
        <name>Zn(2+)</name>
        <dbReference type="ChEBI" id="CHEBI:29105"/>
        <label>2</label>
    </ligand>
</feature>
<dbReference type="SUPFAM" id="SSF56281">
    <property type="entry name" value="Metallo-hydrolase/oxidoreductase"/>
    <property type="match status" value="1"/>
</dbReference>
<evidence type="ECO:0000256" key="6">
    <source>
        <dbReference type="ARBA" id="ARBA00022833"/>
    </source>
</evidence>
<evidence type="ECO:0000256" key="3">
    <source>
        <dbReference type="ARBA" id="ARBA00006759"/>
    </source>
</evidence>
<comment type="similarity">
    <text evidence="3 7">Belongs to the metallo-beta-lactamase superfamily. Glyoxalase II family.</text>
</comment>
<dbReference type="HAMAP" id="MF_01374">
    <property type="entry name" value="Glyoxalase_2"/>
    <property type="match status" value="1"/>
</dbReference>
<feature type="binding site" evidence="7">
    <location>
        <position position="59"/>
    </location>
    <ligand>
        <name>Zn(2+)</name>
        <dbReference type="ChEBI" id="CHEBI:29105"/>
        <label>1</label>
    </ligand>
</feature>
<keyword evidence="4 7" id="KW-0479">Metal-binding</keyword>
<name>A0A7W6WLE4_9PROT</name>
<accession>A0A7W6WLE4</accession>
<comment type="subunit">
    <text evidence="7">Monomer.</text>
</comment>
<evidence type="ECO:0000256" key="2">
    <source>
        <dbReference type="ARBA" id="ARBA00004963"/>
    </source>
</evidence>
<sequence>MATLRIEQVPVLSDNYVYLVHEPDSGATAVIDPSVAAPVLAAAERLGWRITHILNTHHHGDHTGGNLEIKRATGCTVIGNRHDAARIPGLDVGVVEGETVQLGDQAATVFDVPGHTRGHIAYWFRESAALFCGDTLFSIGCGRLFEGSPAQMWDSLSKLRDLPPDTRVYCAHEYTQANVRFALSVDPDNPALAARADAVARLREAGAPTVPSRLDEERAANPFLRADDPALAARLGLAGADPVTVFAEVRGRKDRF</sequence>
<evidence type="ECO:0000256" key="5">
    <source>
        <dbReference type="ARBA" id="ARBA00022801"/>
    </source>
</evidence>
<feature type="binding site" evidence="7">
    <location>
        <position position="134"/>
    </location>
    <ligand>
        <name>Zn(2+)</name>
        <dbReference type="ChEBI" id="CHEBI:29105"/>
        <label>2</label>
    </ligand>
</feature>
<evidence type="ECO:0000259" key="8">
    <source>
        <dbReference type="SMART" id="SM00849"/>
    </source>
</evidence>
<dbReference type="RefSeq" id="WP_184435825.1">
    <property type="nucleotide sequence ID" value="NZ_JACIGI010000020.1"/>
</dbReference>
<comment type="catalytic activity">
    <reaction evidence="1 7">
        <text>an S-(2-hydroxyacyl)glutathione + H2O = a 2-hydroxy carboxylate + glutathione + H(+)</text>
        <dbReference type="Rhea" id="RHEA:21864"/>
        <dbReference type="ChEBI" id="CHEBI:15377"/>
        <dbReference type="ChEBI" id="CHEBI:15378"/>
        <dbReference type="ChEBI" id="CHEBI:57925"/>
        <dbReference type="ChEBI" id="CHEBI:58896"/>
        <dbReference type="ChEBI" id="CHEBI:71261"/>
        <dbReference type="EC" id="3.1.2.6"/>
    </reaction>
</comment>
<keyword evidence="5 7" id="KW-0378">Hydrolase</keyword>
<dbReference type="EMBL" id="JACIGI010000020">
    <property type="protein sequence ID" value="MBB4286724.1"/>
    <property type="molecule type" value="Genomic_DNA"/>
</dbReference>
<protein>
    <recommendedName>
        <fullName evidence="7">Hydroxyacylglutathione hydrolase</fullName>
        <ecNumber evidence="7">3.1.2.6</ecNumber>
    </recommendedName>
    <alternativeName>
        <fullName evidence="7">Glyoxalase II</fullName>
        <shortName evidence="7">Glx II</shortName>
    </alternativeName>
</protein>
<dbReference type="SMART" id="SM00849">
    <property type="entry name" value="Lactamase_B"/>
    <property type="match status" value="1"/>
</dbReference>
<dbReference type="Pfam" id="PF00753">
    <property type="entry name" value="Lactamase_B"/>
    <property type="match status" value="1"/>
</dbReference>
<dbReference type="InterPro" id="IPR036866">
    <property type="entry name" value="RibonucZ/Hydroxyglut_hydro"/>
</dbReference>
<reference evidence="9 10" key="1">
    <citation type="submission" date="2020-08" db="EMBL/GenBank/DDBJ databases">
        <title>Genome sequencing of Purple Non-Sulfur Bacteria from various extreme environments.</title>
        <authorList>
            <person name="Mayer M."/>
        </authorList>
    </citation>
    <scope>NUCLEOTIDE SEQUENCE [LARGE SCALE GENOMIC DNA]</scope>
    <source>
        <strain evidence="9 10">JA135</strain>
    </source>
</reference>
<dbReference type="NCBIfam" id="TIGR03413">
    <property type="entry name" value="GSH_gloB"/>
    <property type="match status" value="1"/>
</dbReference>
<gene>
    <name evidence="7" type="primary">gloB</name>
    <name evidence="9" type="ORF">GGD88_002461</name>
</gene>
<evidence type="ECO:0000256" key="7">
    <source>
        <dbReference type="HAMAP-Rule" id="MF_01374"/>
    </source>
</evidence>
<dbReference type="PANTHER" id="PTHR43705:SF1">
    <property type="entry name" value="HYDROXYACYLGLUTATHIONE HYDROLASE GLOB"/>
    <property type="match status" value="1"/>
</dbReference>
<organism evidence="9 10">
    <name type="scientific">Roseospira goensis</name>
    <dbReference type="NCBI Taxonomy" id="391922"/>
    <lineage>
        <taxon>Bacteria</taxon>
        <taxon>Pseudomonadati</taxon>
        <taxon>Pseudomonadota</taxon>
        <taxon>Alphaproteobacteria</taxon>
        <taxon>Rhodospirillales</taxon>
        <taxon>Rhodospirillaceae</taxon>
        <taxon>Roseospira</taxon>
    </lineage>
</organism>
<evidence type="ECO:0000313" key="10">
    <source>
        <dbReference type="Proteomes" id="UP000555728"/>
    </source>
</evidence>
<keyword evidence="6 7" id="KW-0862">Zinc</keyword>
<comment type="caution">
    <text evidence="9">The sequence shown here is derived from an EMBL/GenBank/DDBJ whole genome shotgun (WGS) entry which is preliminary data.</text>
</comment>
<dbReference type="CDD" id="cd07723">
    <property type="entry name" value="hydroxyacylglutathione_hydrolase_MBL-fold"/>
    <property type="match status" value="1"/>
</dbReference>
<dbReference type="GO" id="GO:0008270">
    <property type="term" value="F:zinc ion binding"/>
    <property type="evidence" value="ECO:0007669"/>
    <property type="project" value="InterPro"/>
</dbReference>
<dbReference type="GO" id="GO:0004416">
    <property type="term" value="F:hydroxyacylglutathione hydrolase activity"/>
    <property type="evidence" value="ECO:0007669"/>
    <property type="project" value="UniProtKB-UniRule"/>
</dbReference>
<dbReference type="GO" id="GO:0019243">
    <property type="term" value="P:methylglyoxal catabolic process to D-lactate via S-lactoyl-glutathione"/>
    <property type="evidence" value="ECO:0007669"/>
    <property type="project" value="UniProtKB-UniRule"/>
</dbReference>
<dbReference type="EC" id="3.1.2.6" evidence="7"/>
<dbReference type="GO" id="GO:0017001">
    <property type="term" value="P:antibiotic catabolic process"/>
    <property type="evidence" value="ECO:0007669"/>
    <property type="project" value="InterPro"/>
</dbReference>
<dbReference type="Proteomes" id="UP000555728">
    <property type="component" value="Unassembled WGS sequence"/>
</dbReference>
<feature type="binding site" evidence="7">
    <location>
        <position position="62"/>
    </location>
    <ligand>
        <name>Zn(2+)</name>
        <dbReference type="ChEBI" id="CHEBI:29105"/>
        <label>2</label>
    </ligand>
</feature>
<dbReference type="InterPro" id="IPR001018">
    <property type="entry name" value="Beta-lactamase_class-B_CS"/>
</dbReference>
<dbReference type="PANTHER" id="PTHR43705">
    <property type="entry name" value="HYDROXYACYLGLUTATHIONE HYDROLASE"/>
    <property type="match status" value="1"/>
</dbReference>
<dbReference type="InterPro" id="IPR032282">
    <property type="entry name" value="HAGH_C"/>
</dbReference>
<dbReference type="PROSITE" id="PS00743">
    <property type="entry name" value="BETA_LACTAMASE_B_1"/>
    <property type="match status" value="1"/>
</dbReference>
<dbReference type="InterPro" id="IPR017782">
    <property type="entry name" value="Hydroxyacylglutathione_Hdrlase"/>
</dbReference>
<dbReference type="PIRSF" id="PIRSF005457">
    <property type="entry name" value="Glx"/>
    <property type="match status" value="1"/>
</dbReference>